<dbReference type="InterPro" id="IPR021109">
    <property type="entry name" value="Peptidase_aspartic_dom_sf"/>
</dbReference>
<dbReference type="InterPro" id="IPR045345">
    <property type="entry name" value="Gag_p24_C"/>
</dbReference>
<dbReference type="Pfam" id="PF00692">
    <property type="entry name" value="dUTPase"/>
    <property type="match status" value="1"/>
</dbReference>
<evidence type="ECO:0000256" key="1">
    <source>
        <dbReference type="ARBA" id="ARBA00019628"/>
    </source>
</evidence>
<feature type="domain" description="Peptidase A2" evidence="12">
    <location>
        <begin position="468"/>
        <end position="511"/>
    </location>
</feature>
<dbReference type="PROSITE" id="PS50158">
    <property type="entry name" value="ZF_CCHC"/>
    <property type="match status" value="1"/>
</dbReference>
<dbReference type="Gene3D" id="4.10.60.10">
    <property type="entry name" value="Zinc finger, CCHC-type"/>
    <property type="match status" value="1"/>
</dbReference>
<dbReference type="InterPro" id="IPR029054">
    <property type="entry name" value="dUTPase-like"/>
</dbReference>
<dbReference type="InterPro" id="IPR033704">
    <property type="entry name" value="dUTPase_trimeric"/>
</dbReference>
<dbReference type="EMBL" id="JAPFRF010000024">
    <property type="protein sequence ID" value="KAJ7303359.1"/>
    <property type="molecule type" value="Genomic_DNA"/>
</dbReference>
<proteinExistence type="predicted"/>
<dbReference type="Pfam" id="PF00077">
    <property type="entry name" value="RVP"/>
    <property type="match status" value="1"/>
</dbReference>
<dbReference type="SUPFAM" id="SSF47353">
    <property type="entry name" value="Retrovirus capsid dimerization domain-like"/>
    <property type="match status" value="1"/>
</dbReference>
<keyword evidence="14" id="KW-1185">Reference proteome</keyword>
<dbReference type="OrthoDB" id="9048915at2759"/>
<keyword evidence="7" id="KW-0378">Hydrolase</keyword>
<organism evidence="13 14">
    <name type="scientific">Phrynocephalus forsythii</name>
    <dbReference type="NCBI Taxonomy" id="171643"/>
    <lineage>
        <taxon>Eukaryota</taxon>
        <taxon>Metazoa</taxon>
        <taxon>Chordata</taxon>
        <taxon>Craniata</taxon>
        <taxon>Vertebrata</taxon>
        <taxon>Euteleostomi</taxon>
        <taxon>Lepidosauria</taxon>
        <taxon>Squamata</taxon>
        <taxon>Bifurcata</taxon>
        <taxon>Unidentata</taxon>
        <taxon>Episquamata</taxon>
        <taxon>Toxicofera</taxon>
        <taxon>Iguania</taxon>
        <taxon>Acrodonta</taxon>
        <taxon>Agamidae</taxon>
        <taxon>Agaminae</taxon>
        <taxon>Phrynocephalus</taxon>
    </lineage>
</organism>
<dbReference type="AlphaFoldDB" id="A0A9Q1AQ26"/>
<dbReference type="Pfam" id="PF19317">
    <property type="entry name" value="Gag_p24_C"/>
    <property type="match status" value="1"/>
</dbReference>
<evidence type="ECO:0000259" key="12">
    <source>
        <dbReference type="PROSITE" id="PS50175"/>
    </source>
</evidence>
<evidence type="ECO:0000256" key="8">
    <source>
        <dbReference type="ARBA" id="ARBA00022833"/>
    </source>
</evidence>
<evidence type="ECO:0000313" key="14">
    <source>
        <dbReference type="Proteomes" id="UP001142489"/>
    </source>
</evidence>
<evidence type="ECO:0000313" key="13">
    <source>
        <dbReference type="EMBL" id="KAJ7303359.1"/>
    </source>
</evidence>
<feature type="region of interest" description="Disordered" evidence="10">
    <location>
        <begin position="300"/>
        <end position="340"/>
    </location>
</feature>
<dbReference type="GO" id="GO:0006508">
    <property type="term" value="P:proteolysis"/>
    <property type="evidence" value="ECO:0007669"/>
    <property type="project" value="InterPro"/>
</dbReference>
<keyword evidence="6 9" id="KW-0863">Zinc-finger</keyword>
<evidence type="ECO:0000256" key="9">
    <source>
        <dbReference type="PROSITE-ProRule" id="PRU00047"/>
    </source>
</evidence>
<reference evidence="13" key="1">
    <citation type="journal article" date="2023" name="DNA Res.">
        <title>Chromosome-level genome assembly of Phrynocephalus forsythii using third-generation DNA sequencing and Hi-C analysis.</title>
        <authorList>
            <person name="Qi Y."/>
            <person name="Zhao W."/>
            <person name="Zhao Y."/>
            <person name="Niu C."/>
            <person name="Cao S."/>
            <person name="Zhang Y."/>
        </authorList>
    </citation>
    <scope>NUCLEOTIDE SEQUENCE</scope>
    <source>
        <tissue evidence="13">Muscle</tissue>
    </source>
</reference>
<evidence type="ECO:0000256" key="4">
    <source>
        <dbReference type="ARBA" id="ARBA00022637"/>
    </source>
</evidence>
<dbReference type="PROSITE" id="PS50175">
    <property type="entry name" value="ASP_PROT_RETROV"/>
    <property type="match status" value="1"/>
</dbReference>
<dbReference type="InterPro" id="IPR036875">
    <property type="entry name" value="Znf_CCHC_sf"/>
</dbReference>
<dbReference type="GO" id="GO:0008270">
    <property type="term" value="F:zinc ion binding"/>
    <property type="evidence" value="ECO:0007669"/>
    <property type="project" value="UniProtKB-KW"/>
</dbReference>
<evidence type="ECO:0000256" key="3">
    <source>
        <dbReference type="ARBA" id="ARBA00022581"/>
    </source>
</evidence>
<name>A0A9Q1AQ26_9SAUR</name>
<evidence type="ECO:0000256" key="10">
    <source>
        <dbReference type="SAM" id="MobiDB-lite"/>
    </source>
</evidence>
<keyword evidence="3" id="KW-0945">Host-virus interaction</keyword>
<evidence type="ECO:0000259" key="11">
    <source>
        <dbReference type="PROSITE" id="PS50158"/>
    </source>
</evidence>
<dbReference type="Gene3D" id="1.10.1200.30">
    <property type="match status" value="1"/>
</dbReference>
<dbReference type="InterPro" id="IPR001995">
    <property type="entry name" value="Peptidase_A2_cat"/>
</dbReference>
<dbReference type="Gene3D" id="2.40.70.10">
    <property type="entry name" value="Acid Proteases"/>
    <property type="match status" value="1"/>
</dbReference>
<evidence type="ECO:0000256" key="5">
    <source>
        <dbReference type="ARBA" id="ARBA00022723"/>
    </source>
</evidence>
<dbReference type="SMART" id="SM00343">
    <property type="entry name" value="ZnF_C2HC"/>
    <property type="match status" value="1"/>
</dbReference>
<dbReference type="GO" id="GO:0039702">
    <property type="term" value="P:viral budding via host ESCRT complex"/>
    <property type="evidence" value="ECO:0007669"/>
    <property type="project" value="UniProtKB-KW"/>
</dbReference>
<accession>A0A9Q1AQ26</accession>
<keyword evidence="4" id="KW-1188">Viral release from host cell</keyword>
<sequence>MVEEAKRSGELSGEELASLVAVCPITRAQNAQGQNVVTYNSLPYSVIRDLQRAVTDTGLQSTYVRGLLEALGNGYTLLPTDWKQVMRTIWTAAQYVVWESELKQLALARAAAGEGQYTVDQLTGDGAFSAIMAQAQLPDATLQVVSHCMQRAFAEIPATGTPTLSFTNIHQGPTEPYLDFINRLTEAIRRQIDNPEAAGELLLKLAKDNANADCRKALQPLAATNPSLADMIKTCQDIGTESHKMGLLAAALTQGSKPRGNCFRCKQPGHFFRDCKSTVTPQRPPKEVSQMWQRISLGKPVQEPSGGKCLIGSSPDPGQKGGPHSIAPEKPEAPQAEPRSGIDLSLQAAVHLSLPGEVREGESQIQGPLPQDHLGLVLPRAHMGKRSIFVIPGIIDPGHQGTVKMQLWSTLPQVLEEGESPAQLILIPQTSSAMGSPGIQGEQTLVAYTQCIGQERPMLTINLESLPFSGLLGTGVDITVIREIEWPAVWPTEQVPSGSPRGASSQLESERMAWHQEPKNPIPNFDIQLNTPKYTPRARQMRHKITWGDVKSLTTQAQLQLQQLQQEATPENLIAAVLATITANSVTIICCLLLCHLSFCAASPQLALSAGNPGSMWTRHASYMFQEHGKDTTLYYEHPSSLAYAAFLPAAIQSPELVVSQLQNIRKSNMFSMPPVTLNQTKWRVFKFSRFTPGLCFCCYHKGVWNRRWRDWTRARSTLNNVKNYTACNDYFWLWGKFNVSYVNKPLSNSTVYDIYPNLPSLSAEYSAIRSLCSGWQIKDENLWFFFDGVATNYHPGNYQCVALGYLTLPVQVAKPSNRHKRELIGKLG</sequence>
<dbReference type="Gene3D" id="2.70.40.10">
    <property type="match status" value="1"/>
</dbReference>
<keyword evidence="4" id="KW-1198">Viral budding</keyword>
<dbReference type="InterPro" id="IPR008919">
    <property type="entry name" value="Retrov_capsid_N"/>
</dbReference>
<comment type="caution">
    <text evidence="13">The sequence shown here is derived from an EMBL/GenBank/DDBJ whole genome shotgun (WGS) entry which is preliminary data.</text>
</comment>
<evidence type="ECO:0000256" key="7">
    <source>
        <dbReference type="ARBA" id="ARBA00022801"/>
    </source>
</evidence>
<dbReference type="SUPFAM" id="SSF50630">
    <property type="entry name" value="Acid proteases"/>
    <property type="match status" value="1"/>
</dbReference>
<dbReference type="Gene3D" id="1.10.375.10">
    <property type="entry name" value="Human Immunodeficiency Virus Type 1 Capsid Protein"/>
    <property type="match status" value="1"/>
</dbReference>
<dbReference type="InterPro" id="IPR008916">
    <property type="entry name" value="Retrov_capsid_C"/>
</dbReference>
<feature type="domain" description="CCHC-type" evidence="11">
    <location>
        <begin position="262"/>
        <end position="277"/>
    </location>
</feature>
<dbReference type="SUPFAM" id="SSF57756">
    <property type="entry name" value="Retrovirus zinc finger-like domains"/>
    <property type="match status" value="1"/>
</dbReference>
<dbReference type="GO" id="GO:0003676">
    <property type="term" value="F:nucleic acid binding"/>
    <property type="evidence" value="ECO:0007669"/>
    <property type="project" value="InterPro"/>
</dbReference>
<keyword evidence="2" id="KW-1187">Viral budding via the host ESCRT complexes</keyword>
<evidence type="ECO:0000256" key="2">
    <source>
        <dbReference type="ARBA" id="ARBA00022462"/>
    </source>
</evidence>
<dbReference type="InterPro" id="IPR018061">
    <property type="entry name" value="Retropepsins"/>
</dbReference>
<dbReference type="CDD" id="cd07557">
    <property type="entry name" value="trimeric_dUTPase"/>
    <property type="match status" value="1"/>
</dbReference>
<dbReference type="GO" id="GO:0004190">
    <property type="term" value="F:aspartic-type endopeptidase activity"/>
    <property type="evidence" value="ECO:0007669"/>
    <property type="project" value="InterPro"/>
</dbReference>
<dbReference type="Proteomes" id="UP001142489">
    <property type="component" value="Unassembled WGS sequence"/>
</dbReference>
<dbReference type="SUPFAM" id="SSF47943">
    <property type="entry name" value="Retrovirus capsid protein, N-terminal core domain"/>
    <property type="match status" value="1"/>
</dbReference>
<keyword evidence="5" id="KW-0479">Metal-binding</keyword>
<dbReference type="InterPro" id="IPR036157">
    <property type="entry name" value="dUTPase-like_sf"/>
</dbReference>
<gene>
    <name evidence="13" type="ORF">JRQ81_012303</name>
</gene>
<keyword evidence="8" id="KW-0862">Zinc</keyword>
<dbReference type="InterPro" id="IPR001878">
    <property type="entry name" value="Znf_CCHC"/>
</dbReference>
<dbReference type="InterPro" id="IPR050195">
    <property type="entry name" value="Primate_lentivir_Gag_pol-like"/>
</dbReference>
<evidence type="ECO:0000256" key="6">
    <source>
        <dbReference type="ARBA" id="ARBA00022771"/>
    </source>
</evidence>
<dbReference type="Pfam" id="PF00607">
    <property type="entry name" value="Gag_p24"/>
    <property type="match status" value="1"/>
</dbReference>
<dbReference type="PANTHER" id="PTHR40389:SF4">
    <property type="match status" value="1"/>
</dbReference>
<protein>
    <recommendedName>
        <fullName evidence="1">Gag polyprotein</fullName>
    </recommendedName>
</protein>
<dbReference type="SUPFAM" id="SSF51283">
    <property type="entry name" value="dUTPase-like"/>
    <property type="match status" value="1"/>
</dbReference>
<dbReference type="PANTHER" id="PTHR40389">
    <property type="entry name" value="ENDOGENOUS RETROVIRUS GROUP K MEMBER 24 GAG POLYPROTEIN-RELATED"/>
    <property type="match status" value="1"/>
</dbReference>